<dbReference type="GO" id="GO:0003677">
    <property type="term" value="F:DNA binding"/>
    <property type="evidence" value="ECO:0007669"/>
    <property type="project" value="InterPro"/>
</dbReference>
<dbReference type="InterPro" id="IPR011528">
    <property type="entry name" value="NERD"/>
</dbReference>
<dbReference type="Pfam" id="PF08378">
    <property type="entry name" value="NERD"/>
    <property type="match status" value="1"/>
</dbReference>
<dbReference type="AlphaFoldDB" id="M1ZBR3"/>
<dbReference type="Gene3D" id="3.40.50.300">
    <property type="entry name" value="P-loop containing nucleotide triphosphate hydrolases"/>
    <property type="match status" value="2"/>
</dbReference>
<dbReference type="Pfam" id="PF04851">
    <property type="entry name" value="ResIII"/>
    <property type="match status" value="1"/>
</dbReference>
<organism evidence="3 4">
    <name type="scientific">[Clostridium] ultunense Esp</name>
    <dbReference type="NCBI Taxonomy" id="1288971"/>
    <lineage>
        <taxon>Bacteria</taxon>
        <taxon>Bacillati</taxon>
        <taxon>Bacillota</taxon>
        <taxon>Tissierellia</taxon>
        <taxon>Tissierellales</taxon>
        <taxon>Tepidimicrobiaceae</taxon>
        <taxon>Schnuerera</taxon>
    </lineage>
</organism>
<evidence type="ECO:0000313" key="4">
    <source>
        <dbReference type="Proteomes" id="UP000245423"/>
    </source>
</evidence>
<dbReference type="GO" id="GO:0016787">
    <property type="term" value="F:hydrolase activity"/>
    <property type="evidence" value="ECO:0007669"/>
    <property type="project" value="InterPro"/>
</dbReference>
<protein>
    <submittedName>
        <fullName evidence="3">Uncharacterized protein</fullName>
    </submittedName>
</protein>
<sequence length="537" mass="63003">MAIMYPSSIDGYNATESEKKFFNILKEFLPDSYRVFYSIRWFSEKDGIRKDSECDFLILDPTLGYISVEVKGGLGIEKDGDQWKLILGDNEYRKLDRSPYLQAEESMRYFKEYYEEQYGFFYKGVYGFAVAFPNYNINHNLGIGTPKILTLDYRDMSNLEHRIREIFNYWKGANHNFIAFSKDQQKKFVNLIHKRVSLSAAAGALIEYRHKQLNQINRVQDNYIYFLSNFNQVYITGGAGTGKTWIGIKKAKLDAENGKRVLFLCSSFHLMKWVKAYFLETPNADCLTFKELIMRNIRPEDYDKIKGHKELTGVENYIEKAKNLKKYDSIIVDEGQDFTAEWAYCTRFFLEDQVESDLYVFFDEYQNIFNRDFENRFDIKIPPFTLIENLRNTSNIYNFATEETGLGRDVIPNTIEGAYPESIELKNRQSARNKLESIMNTLIHKEGVSNKNITVLSDLPIGESILLGHNTLGNWEFNQHGDPVMSNEIRFRTIDEFKGLESDVIIYLNHKEKTEEKLYVAYTRARFYLYEIKLKNK</sequence>
<dbReference type="Proteomes" id="UP000245423">
    <property type="component" value="Chromosome 1"/>
</dbReference>
<evidence type="ECO:0000259" key="1">
    <source>
        <dbReference type="Pfam" id="PF04851"/>
    </source>
</evidence>
<dbReference type="HOGENOM" id="CLU_024502_0_0_9"/>
<reference evidence="3 4" key="1">
    <citation type="submission" date="2016-11" db="EMBL/GenBank/DDBJ databases">
        <authorList>
            <person name="Manzoor S."/>
        </authorList>
    </citation>
    <scope>NUCLEOTIDE SEQUENCE [LARGE SCALE GENOMIC DNA]</scope>
    <source>
        <strain evidence="3">Clostridium ultunense strain Esp</strain>
    </source>
</reference>
<name>M1ZBR3_9FIRM</name>
<evidence type="ECO:0000259" key="2">
    <source>
        <dbReference type="Pfam" id="PF08378"/>
    </source>
</evidence>
<feature type="domain" description="Helicase/UvrB N-terminal" evidence="1">
    <location>
        <begin position="206"/>
        <end position="340"/>
    </location>
</feature>
<proteinExistence type="predicted"/>
<feature type="domain" description="NERD" evidence="2">
    <location>
        <begin position="16"/>
        <end position="116"/>
    </location>
</feature>
<dbReference type="RefSeq" id="WP_005585991.1">
    <property type="nucleotide sequence ID" value="NZ_LT669839.1"/>
</dbReference>
<dbReference type="SUPFAM" id="SSF52540">
    <property type="entry name" value="P-loop containing nucleoside triphosphate hydrolases"/>
    <property type="match status" value="1"/>
</dbReference>
<accession>M1ZBR3</accession>
<dbReference type="InterPro" id="IPR027417">
    <property type="entry name" value="P-loop_NTPase"/>
</dbReference>
<dbReference type="GO" id="GO:0005524">
    <property type="term" value="F:ATP binding"/>
    <property type="evidence" value="ECO:0007669"/>
    <property type="project" value="InterPro"/>
</dbReference>
<keyword evidence="4" id="KW-1185">Reference proteome</keyword>
<dbReference type="InterPro" id="IPR006935">
    <property type="entry name" value="Helicase/UvrB_N"/>
</dbReference>
<evidence type="ECO:0000313" key="3">
    <source>
        <dbReference type="EMBL" id="SHD76814.1"/>
    </source>
</evidence>
<dbReference type="OrthoDB" id="7066673at2"/>
<gene>
    <name evidence="3" type="ORF">CUESP1_1446</name>
</gene>
<dbReference type="EMBL" id="LT669839">
    <property type="protein sequence ID" value="SHD76814.1"/>
    <property type="molecule type" value="Genomic_DNA"/>
</dbReference>